<proteinExistence type="predicted"/>
<gene>
    <name evidence="2" type="ORF">NUKP37_43030</name>
</gene>
<sequence length="64" mass="7413">MRGHCRTHLSEKRFREIDSIFSHRQRTTEKKGAQFSTNAPVQDTGACGESSSRPRRWPVREKAL</sequence>
<organism evidence="2 3">
    <name type="scientific">Klebsiella variicola</name>
    <dbReference type="NCBI Taxonomy" id="244366"/>
    <lineage>
        <taxon>Bacteria</taxon>
        <taxon>Pseudomonadati</taxon>
        <taxon>Pseudomonadota</taxon>
        <taxon>Gammaproteobacteria</taxon>
        <taxon>Enterobacterales</taxon>
        <taxon>Enterobacteriaceae</taxon>
        <taxon>Klebsiella/Raoultella group</taxon>
        <taxon>Klebsiella</taxon>
        <taxon>Klebsiella pneumoniae complex</taxon>
    </lineage>
</organism>
<feature type="region of interest" description="Disordered" evidence="1">
    <location>
        <begin position="23"/>
        <end position="64"/>
    </location>
</feature>
<evidence type="ECO:0000313" key="2">
    <source>
        <dbReference type="EMBL" id="GKK00757.1"/>
    </source>
</evidence>
<dbReference type="EMBL" id="BQTA01000017">
    <property type="protein sequence ID" value="GKK00757.1"/>
    <property type="molecule type" value="Genomic_DNA"/>
</dbReference>
<evidence type="ECO:0000313" key="3">
    <source>
        <dbReference type="Proteomes" id="UP001060507"/>
    </source>
</evidence>
<comment type="caution">
    <text evidence="2">The sequence shown here is derived from an EMBL/GenBank/DDBJ whole genome shotgun (WGS) entry which is preliminary data.</text>
</comment>
<protein>
    <submittedName>
        <fullName evidence="2">Uncharacterized protein</fullName>
    </submittedName>
</protein>
<accession>A0A9P3UHI2</accession>
<evidence type="ECO:0000256" key="1">
    <source>
        <dbReference type="SAM" id="MobiDB-lite"/>
    </source>
</evidence>
<reference evidence="2" key="1">
    <citation type="journal article" date="2022" name="J. Appl. Microbiol.">
        <title>PCR-based ORF typing of Klebsiella pneumoniae for rapid identification of global clones and transmission events.</title>
        <authorList>
            <person name="Nonogaki R."/>
            <person name="Iijima A."/>
            <person name="Kawamura K."/>
            <person name="Kayama S."/>
            <person name="Sugai M."/>
            <person name="Yagi T."/>
            <person name="Arakawa Y."/>
            <person name="Doi Y."/>
            <person name="Suzuki M."/>
        </authorList>
    </citation>
    <scope>NUCLEOTIDE SEQUENCE</scope>
    <source>
        <strain evidence="2">NUKP-37</strain>
    </source>
</reference>
<dbReference type="AlphaFoldDB" id="A0A9P3UHI2"/>
<dbReference type="Proteomes" id="UP001060507">
    <property type="component" value="Unassembled WGS sequence"/>
</dbReference>
<name>A0A9P3UHI2_KLEVA</name>